<evidence type="ECO:0008006" key="4">
    <source>
        <dbReference type="Google" id="ProtNLM"/>
    </source>
</evidence>
<dbReference type="AlphaFoldDB" id="A0A194X8L5"/>
<dbReference type="EMBL" id="KQ947416">
    <property type="protein sequence ID" value="KUJ16454.1"/>
    <property type="molecule type" value="Genomic_DNA"/>
</dbReference>
<evidence type="ECO:0000256" key="1">
    <source>
        <dbReference type="SAM" id="Phobius"/>
    </source>
</evidence>
<dbReference type="PANTHER" id="PTHR42069">
    <property type="entry name" value="HYPHAL ANASTAMOSIS-8 PROTEIN"/>
    <property type="match status" value="1"/>
</dbReference>
<feature type="transmembrane region" description="Helical" evidence="1">
    <location>
        <begin position="51"/>
        <end position="76"/>
    </location>
</feature>
<protein>
    <recommendedName>
        <fullName evidence="4">MARVEL domain-containing protein</fullName>
    </recommendedName>
</protein>
<dbReference type="RefSeq" id="XP_018070809.1">
    <property type="nucleotide sequence ID" value="XM_018222612.1"/>
</dbReference>
<organism evidence="2 3">
    <name type="scientific">Mollisia scopiformis</name>
    <name type="common">Conifer needle endophyte fungus</name>
    <name type="synonym">Phialocephala scopiformis</name>
    <dbReference type="NCBI Taxonomy" id="149040"/>
    <lineage>
        <taxon>Eukaryota</taxon>
        <taxon>Fungi</taxon>
        <taxon>Dikarya</taxon>
        <taxon>Ascomycota</taxon>
        <taxon>Pezizomycotina</taxon>
        <taxon>Leotiomycetes</taxon>
        <taxon>Helotiales</taxon>
        <taxon>Mollisiaceae</taxon>
        <taxon>Mollisia</taxon>
    </lineage>
</organism>
<dbReference type="Proteomes" id="UP000070700">
    <property type="component" value="Unassembled WGS sequence"/>
</dbReference>
<reference evidence="2 3" key="1">
    <citation type="submission" date="2015-10" db="EMBL/GenBank/DDBJ databases">
        <title>Full genome of DAOMC 229536 Phialocephala scopiformis, a fungal endophyte of spruce producing the potent anti-insectan compound rugulosin.</title>
        <authorList>
            <consortium name="DOE Joint Genome Institute"/>
            <person name="Walker A.K."/>
            <person name="Frasz S.L."/>
            <person name="Seifert K.A."/>
            <person name="Miller J.D."/>
            <person name="Mondo S.J."/>
            <person name="Labutti K."/>
            <person name="Lipzen A."/>
            <person name="Dockter R."/>
            <person name="Kennedy M."/>
            <person name="Grigoriev I.V."/>
            <person name="Spatafora J.W."/>
        </authorList>
    </citation>
    <scope>NUCLEOTIDE SEQUENCE [LARGE SCALE GENOMIC DNA]</scope>
    <source>
        <strain evidence="2 3">CBS 120377</strain>
    </source>
</reference>
<keyword evidence="1" id="KW-0812">Transmembrane</keyword>
<evidence type="ECO:0000313" key="3">
    <source>
        <dbReference type="Proteomes" id="UP000070700"/>
    </source>
</evidence>
<feature type="transmembrane region" description="Helical" evidence="1">
    <location>
        <begin position="133"/>
        <end position="156"/>
    </location>
</feature>
<dbReference type="STRING" id="149040.A0A194X8L5"/>
<evidence type="ECO:0000313" key="2">
    <source>
        <dbReference type="EMBL" id="KUJ16454.1"/>
    </source>
</evidence>
<name>A0A194X8L5_MOLSC</name>
<feature type="transmembrane region" description="Helical" evidence="1">
    <location>
        <begin position="198"/>
        <end position="219"/>
    </location>
</feature>
<dbReference type="OrthoDB" id="5371583at2759"/>
<dbReference type="KEGG" id="psco:LY89DRAFT_782704"/>
<dbReference type="PANTHER" id="PTHR42069:SF1">
    <property type="entry name" value="MARVEL DOMAIN-CONTAINING PROTEIN"/>
    <property type="match status" value="1"/>
</dbReference>
<sequence>MSYDALPQTPKMYPPSAQDVTPGFTIRKQIEEEKLSRTNYALKSRIRILRFIARVTATALAIPTLILETLTTVNFYSTRNTIRDGRGPWAKQTSLWPSIMLLAASGVTVLLGFMILAAYLWGSIRHANKVNTLQTSVTVVVELAHLGLWIAVSVLYREGKTGKDLWGWACSGTADSIQKNFNGVVDFGQVCNRGTANWILSIANAGFTIFNLCIFYFVLKRRSYKKVQEQLAERRLLGTDF</sequence>
<accession>A0A194X8L5</accession>
<dbReference type="InParanoid" id="A0A194X8L5"/>
<keyword evidence="3" id="KW-1185">Reference proteome</keyword>
<feature type="transmembrane region" description="Helical" evidence="1">
    <location>
        <begin position="96"/>
        <end position="121"/>
    </location>
</feature>
<gene>
    <name evidence="2" type="ORF">LY89DRAFT_782704</name>
</gene>
<keyword evidence="1" id="KW-1133">Transmembrane helix</keyword>
<proteinExistence type="predicted"/>
<keyword evidence="1" id="KW-0472">Membrane</keyword>
<dbReference type="GeneID" id="28832338"/>